<dbReference type="AlphaFoldDB" id="A0A520MIH2"/>
<comment type="caution">
    <text evidence="2">The sequence shown here is derived from an EMBL/GenBank/DDBJ whole genome shotgun (WGS) entry which is preliminary data.</text>
</comment>
<reference evidence="2 3" key="1">
    <citation type="submission" date="2019-02" db="EMBL/GenBank/DDBJ databases">
        <title>Prokaryotic population dynamics and viral predation in marine succession experiment using metagenomics: the confinement effect.</title>
        <authorList>
            <person name="Haro-Moreno J.M."/>
            <person name="Rodriguez-Valera F."/>
            <person name="Lopez-Perez M."/>
        </authorList>
    </citation>
    <scope>NUCLEOTIDE SEQUENCE [LARGE SCALE GENOMIC DNA]</scope>
    <source>
        <strain evidence="2">MED-G170</strain>
    </source>
</reference>
<dbReference type="InterPro" id="IPR050904">
    <property type="entry name" value="Adhesion/Biosynth-related"/>
</dbReference>
<dbReference type="FunFam" id="2.30.180.10:FF:000014">
    <property type="entry name" value="Stabilin 1"/>
    <property type="match status" value="1"/>
</dbReference>
<name>A0A520MIH2_9GAMM</name>
<dbReference type="PANTHER" id="PTHR10900:SF77">
    <property type="entry name" value="FI19380P1"/>
    <property type="match status" value="1"/>
</dbReference>
<proteinExistence type="predicted"/>
<dbReference type="Proteomes" id="UP000315889">
    <property type="component" value="Unassembled WGS sequence"/>
</dbReference>
<evidence type="ECO:0000313" key="2">
    <source>
        <dbReference type="EMBL" id="RZO21013.1"/>
    </source>
</evidence>
<accession>A0A520MIH2</accession>
<evidence type="ECO:0000259" key="1">
    <source>
        <dbReference type="PROSITE" id="PS50213"/>
    </source>
</evidence>
<dbReference type="Gene3D" id="2.30.180.10">
    <property type="entry name" value="FAS1 domain"/>
    <property type="match status" value="4"/>
</dbReference>
<feature type="domain" description="FAS1" evidence="1">
    <location>
        <begin position="180"/>
        <end position="315"/>
    </location>
</feature>
<dbReference type="FunFam" id="2.30.180.10:FF:000032">
    <property type="entry name" value="Fasciclin domain-containing protein, putative"/>
    <property type="match status" value="2"/>
</dbReference>
<dbReference type="InterPro" id="IPR000782">
    <property type="entry name" value="FAS1_domain"/>
</dbReference>
<sequence>MTVNNLTALLFAAVLTLQGCGSGTEHHEPAPTPTPDPMSIVDVAVANGSFTTLVAALEATGLDVTLSDMDSSFTVFAPTDDAFALLGDGTIAALLDDTETLTDILTYHVIGAEIDSSAAISSAGSTVEMVNGDSVGLSLDGDNLLVNTVTVTTVDVEADNGVIHVIDAVLMPPAEKGTPTMNIVDTAVAAEDFGTLVTALQAAGLDATLADETQSFTVFAPTDAAFAMIDPVTLDLLLADTEALSDVLLQHVVSGEVSSVTAYTLNGLSAATASGAEIPVAINSELDTLTFGGATVTTTDIYTTNGVIHVIDMVVVADVELPSPPASIVDVAVANGSFTTLVAALQATGLDTVLDDPDATFTVFAPTDAAFSLLGQETIDALLADTETLSDILLYHVIQGSEVLQDGALTVAQSDDNKVEMANGAETALSLANNTLFINKSAVSLADVMADNGVIHVVDQVITVPAAKGEPTQTIVDIAASNDDFSTLVTALTAADLVTTLSDTSATFTVFAPTNAAFDKIDDATLDGLLADTDALTAILLKHVVNNSEIDSVSAFAANGADVPSIGGDSLSVSLQNFSQTMDGASDEVAYDSASEMLVGGTNSSQPGLTLYVFDSDLGTSGSACNDGCATTWPPVIVDDAEVDNIPGLSLITRDDGSSQAAFKGRPLYFYANDTAAGDTNGQAVNNAWWKVDQEQVELQVQGSGVTTFDLYGTNGVIHVIDTVITN</sequence>
<dbReference type="EMBL" id="SHBP01000002">
    <property type="protein sequence ID" value="RZO21013.1"/>
    <property type="molecule type" value="Genomic_DNA"/>
</dbReference>
<dbReference type="InterPro" id="IPR036378">
    <property type="entry name" value="FAS1_dom_sf"/>
</dbReference>
<evidence type="ECO:0000313" key="3">
    <source>
        <dbReference type="Proteomes" id="UP000315889"/>
    </source>
</evidence>
<protein>
    <submittedName>
        <fullName evidence="2">Adhesin</fullName>
    </submittedName>
</protein>
<feature type="domain" description="FAS1" evidence="1">
    <location>
        <begin position="37"/>
        <end position="170"/>
    </location>
</feature>
<gene>
    <name evidence="2" type="ORF">EVB03_01935</name>
</gene>
<dbReference type="PANTHER" id="PTHR10900">
    <property type="entry name" value="PERIOSTIN-RELATED"/>
    <property type="match status" value="1"/>
</dbReference>
<organism evidence="2 3">
    <name type="scientific">SAR92 clade bacterium</name>
    <dbReference type="NCBI Taxonomy" id="2315479"/>
    <lineage>
        <taxon>Bacteria</taxon>
        <taxon>Pseudomonadati</taxon>
        <taxon>Pseudomonadota</taxon>
        <taxon>Gammaproteobacteria</taxon>
        <taxon>Cellvibrionales</taxon>
        <taxon>Porticoccaceae</taxon>
        <taxon>SAR92 clade</taxon>
    </lineage>
</organism>
<feature type="domain" description="FAS1" evidence="1">
    <location>
        <begin position="325"/>
        <end position="462"/>
    </location>
</feature>
<dbReference type="GO" id="GO:0005615">
    <property type="term" value="C:extracellular space"/>
    <property type="evidence" value="ECO:0007669"/>
    <property type="project" value="TreeGrafter"/>
</dbReference>
<dbReference type="Pfam" id="PF02469">
    <property type="entry name" value="Fasciclin"/>
    <property type="match status" value="4"/>
</dbReference>
<dbReference type="PROSITE" id="PS50213">
    <property type="entry name" value="FAS1"/>
    <property type="match status" value="4"/>
</dbReference>
<dbReference type="InterPro" id="IPR005297">
    <property type="entry name" value="Lipoprotein_repeat"/>
</dbReference>
<dbReference type="Pfam" id="PF03640">
    <property type="entry name" value="Lipoprotein_15"/>
    <property type="match status" value="2"/>
</dbReference>
<dbReference type="SUPFAM" id="SSF82153">
    <property type="entry name" value="FAS1 domain"/>
    <property type="match status" value="4"/>
</dbReference>
<dbReference type="SMART" id="SM00554">
    <property type="entry name" value="FAS1"/>
    <property type="match status" value="4"/>
</dbReference>
<feature type="domain" description="FAS1" evidence="1">
    <location>
        <begin position="472"/>
        <end position="725"/>
    </location>
</feature>